<keyword evidence="3" id="KW-1185">Reference proteome</keyword>
<evidence type="ECO:0000313" key="3">
    <source>
        <dbReference type="Proteomes" id="UP000824782"/>
    </source>
</evidence>
<proteinExistence type="predicted"/>
<sequence length="115" mass="13740">MLKKCSNTSTHYTDVKSQKKNHTLVHHVLPLTDPAVATNMWLRRVLDDLPQNCCVLLHRLGLKDMYRQIYRQWTAVTYLVLVYSRGWNYFLLSPTMLALLIYMQMSWRFSPEHRQ</sequence>
<keyword evidence="1" id="KW-1133">Transmembrane helix</keyword>
<organism evidence="2 3">
    <name type="scientific">Engystomops pustulosus</name>
    <name type="common">Tungara frog</name>
    <name type="synonym">Physalaemus pustulosus</name>
    <dbReference type="NCBI Taxonomy" id="76066"/>
    <lineage>
        <taxon>Eukaryota</taxon>
        <taxon>Metazoa</taxon>
        <taxon>Chordata</taxon>
        <taxon>Craniata</taxon>
        <taxon>Vertebrata</taxon>
        <taxon>Euteleostomi</taxon>
        <taxon>Amphibia</taxon>
        <taxon>Batrachia</taxon>
        <taxon>Anura</taxon>
        <taxon>Neobatrachia</taxon>
        <taxon>Hyloidea</taxon>
        <taxon>Leptodactylidae</taxon>
        <taxon>Leiuperinae</taxon>
        <taxon>Engystomops</taxon>
    </lineage>
</organism>
<dbReference type="Proteomes" id="UP000824782">
    <property type="component" value="Unassembled WGS sequence"/>
</dbReference>
<keyword evidence="1" id="KW-0812">Transmembrane</keyword>
<dbReference type="AlphaFoldDB" id="A0AAV7ADT9"/>
<comment type="caution">
    <text evidence="2">The sequence shown here is derived from an EMBL/GenBank/DDBJ whole genome shotgun (WGS) entry which is preliminary data.</text>
</comment>
<dbReference type="EMBL" id="WNYA01000008">
    <property type="protein sequence ID" value="KAG8558288.1"/>
    <property type="molecule type" value="Genomic_DNA"/>
</dbReference>
<reference evidence="2" key="1">
    <citation type="thesis" date="2020" institute="ProQuest LLC" country="789 East Eisenhower Parkway, Ann Arbor, MI, USA">
        <title>Comparative Genomics and Chromosome Evolution.</title>
        <authorList>
            <person name="Mudd A.B."/>
        </authorList>
    </citation>
    <scope>NUCLEOTIDE SEQUENCE</scope>
    <source>
        <strain evidence="2">237g6f4</strain>
        <tissue evidence="2">Blood</tissue>
    </source>
</reference>
<accession>A0AAV7ADT9</accession>
<evidence type="ECO:0000256" key="1">
    <source>
        <dbReference type="SAM" id="Phobius"/>
    </source>
</evidence>
<protein>
    <submittedName>
        <fullName evidence="2">Uncharacterized protein</fullName>
    </submittedName>
</protein>
<evidence type="ECO:0000313" key="2">
    <source>
        <dbReference type="EMBL" id="KAG8558288.1"/>
    </source>
</evidence>
<name>A0AAV7ADT9_ENGPU</name>
<gene>
    <name evidence="2" type="ORF">GDO81_016939</name>
</gene>
<feature type="transmembrane region" description="Helical" evidence="1">
    <location>
        <begin position="87"/>
        <end position="105"/>
    </location>
</feature>
<keyword evidence="1" id="KW-0472">Membrane</keyword>